<evidence type="ECO:0000256" key="1">
    <source>
        <dbReference type="ARBA" id="ARBA00005964"/>
    </source>
</evidence>
<dbReference type="InterPro" id="IPR002018">
    <property type="entry name" value="CarbesteraseB"/>
</dbReference>
<accession>A0A4Y2G675</accession>
<dbReference type="InterPro" id="IPR029058">
    <property type="entry name" value="AB_hydrolase_fold"/>
</dbReference>
<sequence length="214" mass="24318">MSPSFSNLEVGRSDDRIKTIDAPSDRANNYRFNDVYFESLRSPRDQIFTVKSSSDDCTSHVVLNRCHVELLSVPRQKEDPHDIRRFRKPEAVEAWTEPLQCKDMPNACVQYMAYPFPWAMSPHDPHISEDCLYLNIWVPNDASPQNKKQVFFFIHGGGFFTGSIRQPIYDGRALAGLGDVIVVTTNYRLGTLGFWSNNGIDAPGNVGKSLRLYL</sequence>
<comment type="similarity">
    <text evidence="1">Belongs to the type-B carboxylesterase/lipase family.</text>
</comment>
<evidence type="ECO:0000256" key="2">
    <source>
        <dbReference type="ARBA" id="ARBA00022487"/>
    </source>
</evidence>
<gene>
    <name evidence="6" type="primary">ache_2</name>
    <name evidence="6" type="ORF">AVEN_266448_1</name>
</gene>
<organism evidence="6 7">
    <name type="scientific">Araneus ventricosus</name>
    <name type="common">Orbweaver spider</name>
    <name type="synonym">Epeira ventricosa</name>
    <dbReference type="NCBI Taxonomy" id="182803"/>
    <lineage>
        <taxon>Eukaryota</taxon>
        <taxon>Metazoa</taxon>
        <taxon>Ecdysozoa</taxon>
        <taxon>Arthropoda</taxon>
        <taxon>Chelicerata</taxon>
        <taxon>Arachnida</taxon>
        <taxon>Araneae</taxon>
        <taxon>Araneomorphae</taxon>
        <taxon>Entelegynae</taxon>
        <taxon>Araneoidea</taxon>
        <taxon>Araneidae</taxon>
        <taxon>Araneus</taxon>
    </lineage>
</organism>
<dbReference type="PANTHER" id="PTHR43918:SF4">
    <property type="entry name" value="CARBOXYLIC ESTER HYDROLASE"/>
    <property type="match status" value="1"/>
</dbReference>
<evidence type="ECO:0000313" key="6">
    <source>
        <dbReference type="EMBL" id="GBM49093.1"/>
    </source>
</evidence>
<dbReference type="PANTHER" id="PTHR43918">
    <property type="entry name" value="ACETYLCHOLINESTERASE"/>
    <property type="match status" value="1"/>
</dbReference>
<dbReference type="EMBL" id="BGPR01001239">
    <property type="protein sequence ID" value="GBM49093.1"/>
    <property type="molecule type" value="Genomic_DNA"/>
</dbReference>
<dbReference type="GO" id="GO:0019695">
    <property type="term" value="P:choline metabolic process"/>
    <property type="evidence" value="ECO:0007669"/>
    <property type="project" value="TreeGrafter"/>
</dbReference>
<dbReference type="OrthoDB" id="6508095at2759"/>
<reference evidence="6 7" key="1">
    <citation type="journal article" date="2019" name="Sci. Rep.">
        <title>Orb-weaving spider Araneus ventricosus genome elucidates the spidroin gene catalogue.</title>
        <authorList>
            <person name="Kono N."/>
            <person name="Nakamura H."/>
            <person name="Ohtoshi R."/>
            <person name="Moran D.A.P."/>
            <person name="Shinohara A."/>
            <person name="Yoshida Y."/>
            <person name="Fujiwara M."/>
            <person name="Mori M."/>
            <person name="Tomita M."/>
            <person name="Arakawa K."/>
        </authorList>
    </citation>
    <scope>NUCLEOTIDE SEQUENCE [LARGE SCALE GENOMIC DNA]</scope>
</reference>
<dbReference type="Gene3D" id="3.40.50.1820">
    <property type="entry name" value="alpha/beta hydrolase"/>
    <property type="match status" value="1"/>
</dbReference>
<dbReference type="GO" id="GO:0005615">
    <property type="term" value="C:extracellular space"/>
    <property type="evidence" value="ECO:0007669"/>
    <property type="project" value="TreeGrafter"/>
</dbReference>
<evidence type="ECO:0000256" key="3">
    <source>
        <dbReference type="ARBA" id="ARBA00022801"/>
    </source>
</evidence>
<proteinExistence type="inferred from homology"/>
<feature type="domain" description="Carboxylesterase type B" evidence="5">
    <location>
        <begin position="80"/>
        <end position="207"/>
    </location>
</feature>
<comment type="caution">
    <text evidence="6">The sequence shown here is derived from an EMBL/GenBank/DDBJ whole genome shotgun (WGS) entry which is preliminary data.</text>
</comment>
<keyword evidence="3" id="KW-0378">Hydrolase</keyword>
<dbReference type="GO" id="GO:0003990">
    <property type="term" value="F:acetylcholinesterase activity"/>
    <property type="evidence" value="ECO:0007669"/>
    <property type="project" value="TreeGrafter"/>
</dbReference>
<evidence type="ECO:0000259" key="5">
    <source>
        <dbReference type="Pfam" id="PF00135"/>
    </source>
</evidence>
<evidence type="ECO:0000313" key="7">
    <source>
        <dbReference type="Proteomes" id="UP000499080"/>
    </source>
</evidence>
<dbReference type="GO" id="GO:0005886">
    <property type="term" value="C:plasma membrane"/>
    <property type="evidence" value="ECO:0007669"/>
    <property type="project" value="TreeGrafter"/>
</dbReference>
<dbReference type="Pfam" id="PF00135">
    <property type="entry name" value="COesterase"/>
    <property type="match status" value="1"/>
</dbReference>
<dbReference type="Proteomes" id="UP000499080">
    <property type="component" value="Unassembled WGS sequence"/>
</dbReference>
<name>A0A4Y2G675_ARAVE</name>
<dbReference type="GO" id="GO:0006581">
    <property type="term" value="P:acetylcholine catabolic process"/>
    <property type="evidence" value="ECO:0007669"/>
    <property type="project" value="TreeGrafter"/>
</dbReference>
<keyword evidence="2" id="KW-0719">Serine esterase</keyword>
<protein>
    <submittedName>
        <fullName evidence="6">Acetylcholinesterase</fullName>
    </submittedName>
</protein>
<keyword evidence="4" id="KW-0325">Glycoprotein</keyword>
<evidence type="ECO:0000256" key="4">
    <source>
        <dbReference type="ARBA" id="ARBA00023180"/>
    </source>
</evidence>
<dbReference type="InterPro" id="IPR019819">
    <property type="entry name" value="Carboxylesterase_B_CS"/>
</dbReference>
<dbReference type="SUPFAM" id="SSF53474">
    <property type="entry name" value="alpha/beta-Hydrolases"/>
    <property type="match status" value="1"/>
</dbReference>
<dbReference type="PROSITE" id="PS00941">
    <property type="entry name" value="CARBOXYLESTERASE_B_2"/>
    <property type="match status" value="1"/>
</dbReference>
<dbReference type="AlphaFoldDB" id="A0A4Y2G675"/>
<dbReference type="InterPro" id="IPR050654">
    <property type="entry name" value="AChE-related_enzymes"/>
</dbReference>
<keyword evidence="7" id="KW-1185">Reference proteome</keyword>